<organism evidence="5 6">
    <name type="scientific">Caryophanon tenue</name>
    <dbReference type="NCBI Taxonomy" id="33978"/>
    <lineage>
        <taxon>Bacteria</taxon>
        <taxon>Bacillati</taxon>
        <taxon>Bacillota</taxon>
        <taxon>Bacilli</taxon>
        <taxon>Bacillales</taxon>
        <taxon>Caryophanaceae</taxon>
        <taxon>Caryophanon</taxon>
    </lineage>
</organism>
<feature type="domain" description="EAL" evidence="3">
    <location>
        <begin position="310"/>
        <end position="564"/>
    </location>
</feature>
<accession>A0A1C0YE04</accession>
<comment type="caution">
    <text evidence="5">The sequence shown here is derived from an EMBL/GenBank/DDBJ whole genome shotgun (WGS) entry which is preliminary data.</text>
</comment>
<evidence type="ECO:0000313" key="5">
    <source>
        <dbReference type="EMBL" id="OCS85369.1"/>
    </source>
</evidence>
<dbReference type="InterPro" id="IPR001610">
    <property type="entry name" value="PAC"/>
</dbReference>
<dbReference type="Gene3D" id="3.30.450.20">
    <property type="entry name" value="PAS domain"/>
    <property type="match status" value="1"/>
</dbReference>
<dbReference type="InterPro" id="IPR000160">
    <property type="entry name" value="GGDEF_dom"/>
</dbReference>
<dbReference type="InterPro" id="IPR000014">
    <property type="entry name" value="PAS"/>
</dbReference>
<dbReference type="Pfam" id="PF00990">
    <property type="entry name" value="GGDEF"/>
    <property type="match status" value="1"/>
</dbReference>
<dbReference type="NCBIfam" id="TIGR00254">
    <property type="entry name" value="GGDEF"/>
    <property type="match status" value="1"/>
</dbReference>
<dbReference type="SMART" id="SM00267">
    <property type="entry name" value="GGDEF"/>
    <property type="match status" value="1"/>
</dbReference>
<dbReference type="Gene3D" id="3.30.70.270">
    <property type="match status" value="1"/>
</dbReference>
<dbReference type="FunFam" id="3.20.20.450:FF:000001">
    <property type="entry name" value="Cyclic di-GMP phosphodiesterase yahA"/>
    <property type="match status" value="1"/>
</dbReference>
<name>A0A1C0YE04_9BACL</name>
<dbReference type="PROSITE" id="PS50113">
    <property type="entry name" value="PAC"/>
    <property type="match status" value="1"/>
</dbReference>
<dbReference type="PROSITE" id="PS50112">
    <property type="entry name" value="PAS"/>
    <property type="match status" value="1"/>
</dbReference>
<feature type="domain" description="GGDEF" evidence="4">
    <location>
        <begin position="171"/>
        <end position="301"/>
    </location>
</feature>
<dbReference type="InterPro" id="IPR035965">
    <property type="entry name" value="PAS-like_dom_sf"/>
</dbReference>
<protein>
    <submittedName>
        <fullName evidence="5">Diguanylate cyclase</fullName>
    </submittedName>
</protein>
<dbReference type="Pfam" id="PF00563">
    <property type="entry name" value="EAL"/>
    <property type="match status" value="1"/>
</dbReference>
<dbReference type="Pfam" id="PF13426">
    <property type="entry name" value="PAS_9"/>
    <property type="match status" value="1"/>
</dbReference>
<evidence type="ECO:0000259" key="1">
    <source>
        <dbReference type="PROSITE" id="PS50112"/>
    </source>
</evidence>
<evidence type="ECO:0000259" key="3">
    <source>
        <dbReference type="PROSITE" id="PS50883"/>
    </source>
</evidence>
<dbReference type="InterPro" id="IPR001633">
    <property type="entry name" value="EAL_dom"/>
</dbReference>
<dbReference type="Gene3D" id="3.20.20.450">
    <property type="entry name" value="EAL domain"/>
    <property type="match status" value="1"/>
</dbReference>
<dbReference type="Proteomes" id="UP000093199">
    <property type="component" value="Unassembled WGS sequence"/>
</dbReference>
<dbReference type="NCBIfam" id="TIGR00229">
    <property type="entry name" value="sensory_box"/>
    <property type="match status" value="1"/>
</dbReference>
<dbReference type="SUPFAM" id="SSF141868">
    <property type="entry name" value="EAL domain-like"/>
    <property type="match status" value="1"/>
</dbReference>
<dbReference type="STRING" id="33978.A6M13_13085"/>
<dbReference type="SMART" id="SM00086">
    <property type="entry name" value="PAC"/>
    <property type="match status" value="1"/>
</dbReference>
<proteinExistence type="predicted"/>
<dbReference type="SMART" id="SM00091">
    <property type="entry name" value="PAS"/>
    <property type="match status" value="1"/>
</dbReference>
<dbReference type="PANTHER" id="PTHR44757:SF2">
    <property type="entry name" value="BIOFILM ARCHITECTURE MAINTENANCE PROTEIN MBAA"/>
    <property type="match status" value="1"/>
</dbReference>
<feature type="domain" description="PAS" evidence="1">
    <location>
        <begin position="31"/>
        <end position="72"/>
    </location>
</feature>
<dbReference type="InterPro" id="IPR000700">
    <property type="entry name" value="PAS-assoc_C"/>
</dbReference>
<dbReference type="InterPro" id="IPR043128">
    <property type="entry name" value="Rev_trsase/Diguanyl_cyclase"/>
</dbReference>
<keyword evidence="6" id="KW-1185">Reference proteome</keyword>
<dbReference type="SMART" id="SM00052">
    <property type="entry name" value="EAL"/>
    <property type="match status" value="1"/>
</dbReference>
<sequence length="564" mass="64231">MTESHLPKPFPSSTKDFQQLYYAVDNMITALVVDRYGIITYANESFCKIAQYNVEELIGTNYERLFSTYHDQLFFTNIRKAVQQDYIWQGEICSEAKDNSLFWLEASVSPIFNEYGRLIYYVAVFTDVMEQRNIAAVTKQANHDSLTGLPSRKSLQARIENEMEYSTRNGQAFAVFDMDINRFKSINDGLGHTIGDQFLIEVSERLMSIDPIGNSFYRQGADEFAFILTDLSQLDTMALKIMDQFKKPFVIDGHKFYSSVSIGIAKYPAHATDAESLMNNADVAMLLAKERKGNNYFVFNASLEAHEMKDITLETKLYDALRLEQLALHYQPKIDIATGKLIGMEALLRWHDEELGFIPPDRFIPFAEETGLIIPIGEWVLQRACLDVKGWNDLFDLNLRVAVNFSPIQLALPNIIEMIQNVLHSTNVDPSFVEIEITEMSMVDFNDQLMEKLAIIREMGITISIDDFGTGYSSLSYLKNLPVDTLKIDRAFIMEIGTSETNTNLVGAIIHLAHAMNLSVVAEGVEREEEWAYLKSCGCEQAQGYYFSRPLSPDLFFQYVLTQP</sequence>
<dbReference type="PROSITE" id="PS50887">
    <property type="entry name" value="GGDEF"/>
    <property type="match status" value="1"/>
</dbReference>
<dbReference type="CDD" id="cd01948">
    <property type="entry name" value="EAL"/>
    <property type="match status" value="1"/>
</dbReference>
<dbReference type="RefSeq" id="WP_066544886.1">
    <property type="nucleotide sequence ID" value="NZ_MASJ01000014.1"/>
</dbReference>
<dbReference type="SUPFAM" id="SSF55073">
    <property type="entry name" value="Nucleotide cyclase"/>
    <property type="match status" value="1"/>
</dbReference>
<evidence type="ECO:0000259" key="4">
    <source>
        <dbReference type="PROSITE" id="PS50887"/>
    </source>
</evidence>
<dbReference type="PANTHER" id="PTHR44757">
    <property type="entry name" value="DIGUANYLATE CYCLASE DGCP"/>
    <property type="match status" value="1"/>
</dbReference>
<evidence type="ECO:0000313" key="6">
    <source>
        <dbReference type="Proteomes" id="UP000093199"/>
    </source>
</evidence>
<dbReference type="CDD" id="cd01949">
    <property type="entry name" value="GGDEF"/>
    <property type="match status" value="1"/>
</dbReference>
<feature type="domain" description="PAC" evidence="2">
    <location>
        <begin position="88"/>
        <end position="140"/>
    </location>
</feature>
<dbReference type="CDD" id="cd00130">
    <property type="entry name" value="PAS"/>
    <property type="match status" value="1"/>
</dbReference>
<dbReference type="AlphaFoldDB" id="A0A1C0YE04"/>
<dbReference type="SUPFAM" id="SSF55785">
    <property type="entry name" value="PYP-like sensor domain (PAS domain)"/>
    <property type="match status" value="1"/>
</dbReference>
<dbReference type="InterPro" id="IPR035919">
    <property type="entry name" value="EAL_sf"/>
</dbReference>
<gene>
    <name evidence="5" type="ORF">A6M13_13085</name>
</gene>
<reference evidence="5 6" key="1">
    <citation type="submission" date="2016-07" db="EMBL/GenBank/DDBJ databases">
        <title>Caryophanon tenue genome sequencing.</title>
        <authorList>
            <person name="Verma A."/>
            <person name="Pal Y."/>
            <person name="Krishnamurthi S."/>
        </authorList>
    </citation>
    <scope>NUCLEOTIDE SEQUENCE [LARGE SCALE GENOMIC DNA]</scope>
    <source>
        <strain evidence="5 6">DSM 14152</strain>
    </source>
</reference>
<dbReference type="InterPro" id="IPR052155">
    <property type="entry name" value="Biofilm_reg_signaling"/>
</dbReference>
<dbReference type="EMBL" id="MASJ01000014">
    <property type="protein sequence ID" value="OCS85369.1"/>
    <property type="molecule type" value="Genomic_DNA"/>
</dbReference>
<dbReference type="InterPro" id="IPR029787">
    <property type="entry name" value="Nucleotide_cyclase"/>
</dbReference>
<dbReference type="PROSITE" id="PS50883">
    <property type="entry name" value="EAL"/>
    <property type="match status" value="1"/>
</dbReference>
<evidence type="ECO:0000259" key="2">
    <source>
        <dbReference type="PROSITE" id="PS50113"/>
    </source>
</evidence>